<dbReference type="EMBL" id="CAJNOV010017688">
    <property type="protein sequence ID" value="CAF1611290.1"/>
    <property type="molecule type" value="Genomic_DNA"/>
</dbReference>
<evidence type="ECO:0000313" key="6">
    <source>
        <dbReference type="EMBL" id="CAF2079222.1"/>
    </source>
</evidence>
<evidence type="ECO:0000313" key="7">
    <source>
        <dbReference type="Proteomes" id="UP000663834"/>
    </source>
</evidence>
<dbReference type="Proteomes" id="UP000663856">
    <property type="component" value="Unassembled WGS sequence"/>
</dbReference>
<organism evidence="2 7">
    <name type="scientific">Rotaria magnacalcarata</name>
    <dbReference type="NCBI Taxonomy" id="392030"/>
    <lineage>
        <taxon>Eukaryota</taxon>
        <taxon>Metazoa</taxon>
        <taxon>Spiralia</taxon>
        <taxon>Gnathifera</taxon>
        <taxon>Rotifera</taxon>
        <taxon>Eurotatoria</taxon>
        <taxon>Bdelloidea</taxon>
        <taxon>Philodinida</taxon>
        <taxon>Philodinidae</taxon>
        <taxon>Rotaria</taxon>
    </lineage>
</organism>
<dbReference type="AlphaFoldDB" id="A0A815U6B2"/>
<protein>
    <submittedName>
        <fullName evidence="2">Uncharacterized protein</fullName>
    </submittedName>
</protein>
<keyword evidence="1" id="KW-0732">Signal</keyword>
<gene>
    <name evidence="3" type="ORF">CJN711_LOCUS36534</name>
    <name evidence="2" type="ORF">KQP761_LOCUS15286</name>
    <name evidence="6" type="ORF">MBJ925_LOCUS18170</name>
    <name evidence="4" type="ORF">WKI299_LOCUS81</name>
    <name evidence="5" type="ORF">XDN619_LOCUS9174</name>
</gene>
<feature type="signal peptide" evidence="1">
    <location>
        <begin position="1"/>
        <end position="24"/>
    </location>
</feature>
<feature type="chain" id="PRO_5036412327" evidence="1">
    <location>
        <begin position="25"/>
        <end position="115"/>
    </location>
</feature>
<evidence type="ECO:0000313" key="2">
    <source>
        <dbReference type="EMBL" id="CAF1513406.1"/>
    </source>
</evidence>
<dbReference type="EMBL" id="CAJNRG010003157">
    <property type="protein sequence ID" value="CAF2053587.1"/>
    <property type="molecule type" value="Genomic_DNA"/>
</dbReference>
<dbReference type="Proteomes" id="UP000663834">
    <property type="component" value="Unassembled WGS sequence"/>
</dbReference>
<proteinExistence type="predicted"/>
<dbReference type="Proteomes" id="UP000663887">
    <property type="component" value="Unassembled WGS sequence"/>
</dbReference>
<name>A0A815U6B2_9BILA</name>
<evidence type="ECO:0000313" key="3">
    <source>
        <dbReference type="EMBL" id="CAF1611290.1"/>
    </source>
</evidence>
<evidence type="ECO:0000313" key="5">
    <source>
        <dbReference type="EMBL" id="CAF2053587.1"/>
    </source>
</evidence>
<dbReference type="EMBL" id="CAJNRE010009087">
    <property type="protein sequence ID" value="CAF2079222.1"/>
    <property type="molecule type" value="Genomic_DNA"/>
</dbReference>
<dbReference type="Proteomes" id="UP000663824">
    <property type="component" value="Unassembled WGS sequence"/>
</dbReference>
<comment type="caution">
    <text evidence="2">The sequence shown here is derived from an EMBL/GenBank/DDBJ whole genome shotgun (WGS) entry which is preliminary data.</text>
</comment>
<dbReference type="Proteomes" id="UP000663855">
    <property type="component" value="Unassembled WGS sequence"/>
</dbReference>
<reference evidence="2" key="1">
    <citation type="submission" date="2021-02" db="EMBL/GenBank/DDBJ databases">
        <authorList>
            <person name="Nowell W R."/>
        </authorList>
    </citation>
    <scope>NUCLEOTIDE SEQUENCE</scope>
</reference>
<accession>A0A815U6B2</accession>
<dbReference type="EMBL" id="CAJNRF010000004">
    <property type="protein sequence ID" value="CAF1927491.1"/>
    <property type="molecule type" value="Genomic_DNA"/>
</dbReference>
<evidence type="ECO:0000256" key="1">
    <source>
        <dbReference type="SAM" id="SignalP"/>
    </source>
</evidence>
<evidence type="ECO:0000313" key="4">
    <source>
        <dbReference type="EMBL" id="CAF1927491.1"/>
    </source>
</evidence>
<dbReference type="OrthoDB" id="10003862at2759"/>
<sequence length="115" mass="13064">MIKQLRHHWALILLVVLQSLYCYASPIAKLDSDHHHRSPFSSVKTNEESGIVEPMASKTNFLCALYGICNNEDYSEFIRDDDSKQKRLSSSLFHGIPKFGKRIFTSAFSGIPKFG</sequence>
<dbReference type="EMBL" id="CAJNOW010007419">
    <property type="protein sequence ID" value="CAF1513406.1"/>
    <property type="molecule type" value="Genomic_DNA"/>
</dbReference>